<feature type="signal peptide" evidence="1">
    <location>
        <begin position="1"/>
        <end position="19"/>
    </location>
</feature>
<dbReference type="EMBL" id="FMAJ01000001">
    <property type="protein sequence ID" value="SCB56256.1"/>
    <property type="molecule type" value="Genomic_DNA"/>
</dbReference>
<keyword evidence="1" id="KW-0732">Signal</keyword>
<organism evidence="2 3">
    <name type="scientific">Rhizobium aethiopicum</name>
    <dbReference type="NCBI Taxonomy" id="1138170"/>
    <lineage>
        <taxon>Bacteria</taxon>
        <taxon>Pseudomonadati</taxon>
        <taxon>Pseudomonadota</taxon>
        <taxon>Alphaproteobacteria</taxon>
        <taxon>Hyphomicrobiales</taxon>
        <taxon>Rhizobiaceae</taxon>
        <taxon>Rhizobium/Agrobacterium group</taxon>
        <taxon>Rhizobium</taxon>
    </lineage>
</organism>
<gene>
    <name evidence="2" type="ORF">GA0061105_10184</name>
</gene>
<accession>A0A1C3XW59</accession>
<dbReference type="STRING" id="1138170.GA0061105_10184"/>
<dbReference type="Proteomes" id="UP000198723">
    <property type="component" value="Unassembled WGS sequence"/>
</dbReference>
<evidence type="ECO:0000256" key="1">
    <source>
        <dbReference type="SAM" id="SignalP"/>
    </source>
</evidence>
<proteinExistence type="predicted"/>
<dbReference type="RefSeq" id="WP_092747306.1">
    <property type="nucleotide sequence ID" value="NZ_FMAJ01000001.1"/>
</dbReference>
<evidence type="ECO:0000313" key="2">
    <source>
        <dbReference type="EMBL" id="SCB56256.1"/>
    </source>
</evidence>
<dbReference type="PROSITE" id="PS51257">
    <property type="entry name" value="PROKAR_LIPOPROTEIN"/>
    <property type="match status" value="1"/>
</dbReference>
<name>A0A1C3XW59_9HYPH</name>
<feature type="chain" id="PRO_5008687012" evidence="1">
    <location>
        <begin position="20"/>
        <end position="84"/>
    </location>
</feature>
<sequence>MKHALIALFFVLTACASTAGEPQPLPGSLTYGGKTIHSPYRPGTAVQHTFLGAFGDRVFETYVVQPDGTLKLTSQNMGPDFLWR</sequence>
<reference evidence="2 3" key="1">
    <citation type="submission" date="2016-08" db="EMBL/GenBank/DDBJ databases">
        <authorList>
            <person name="Seilhamer J.J."/>
        </authorList>
    </citation>
    <scope>NUCLEOTIDE SEQUENCE [LARGE SCALE GENOMIC DNA]</scope>
    <source>
        <strain evidence="2 3">HBR26</strain>
    </source>
</reference>
<dbReference type="AlphaFoldDB" id="A0A1C3XW59"/>
<protein>
    <submittedName>
        <fullName evidence="2">Uncharacterized protein</fullName>
    </submittedName>
</protein>
<evidence type="ECO:0000313" key="3">
    <source>
        <dbReference type="Proteomes" id="UP000198723"/>
    </source>
</evidence>